<accession>A0ABR3ZTG0</accession>
<dbReference type="Proteomes" id="UP001590950">
    <property type="component" value="Unassembled WGS sequence"/>
</dbReference>
<feature type="region of interest" description="Disordered" evidence="1">
    <location>
        <begin position="41"/>
        <end position="108"/>
    </location>
</feature>
<name>A0ABR3ZTG0_9LECA</name>
<keyword evidence="3" id="KW-1185">Reference proteome</keyword>
<proteinExistence type="predicted"/>
<sequence length="108" mass="11942">MNGDQDHGTENTTFLRDRLIAFTTTSLPSLINSQLRASRSPFMGLGASTDETPKLRTDPTTKVEDNNDQFPDWTAVTGDSTSALWTARRPGGANDVQSPRLTYEHDEK</sequence>
<evidence type="ECO:0000313" key="2">
    <source>
        <dbReference type="EMBL" id="KAL2036764.1"/>
    </source>
</evidence>
<reference evidence="2 3" key="1">
    <citation type="submission" date="2024-09" db="EMBL/GenBank/DDBJ databases">
        <title>Rethinking Asexuality: The Enigmatic Case of Functional Sexual Genes in Lepraria (Stereocaulaceae).</title>
        <authorList>
            <person name="Doellman M."/>
            <person name="Sun Y."/>
            <person name="Barcenas-Pena A."/>
            <person name="Lumbsch H.T."/>
            <person name="Grewe F."/>
        </authorList>
    </citation>
    <scope>NUCLEOTIDE SEQUENCE [LARGE SCALE GENOMIC DNA]</scope>
    <source>
        <strain evidence="2 3">Mercado 3170</strain>
    </source>
</reference>
<dbReference type="EMBL" id="JBEFKJ010000051">
    <property type="protein sequence ID" value="KAL2036764.1"/>
    <property type="molecule type" value="Genomic_DNA"/>
</dbReference>
<organism evidence="2 3">
    <name type="scientific">Stereocaulon virgatum</name>
    <dbReference type="NCBI Taxonomy" id="373712"/>
    <lineage>
        <taxon>Eukaryota</taxon>
        <taxon>Fungi</taxon>
        <taxon>Dikarya</taxon>
        <taxon>Ascomycota</taxon>
        <taxon>Pezizomycotina</taxon>
        <taxon>Lecanoromycetes</taxon>
        <taxon>OSLEUM clade</taxon>
        <taxon>Lecanoromycetidae</taxon>
        <taxon>Lecanorales</taxon>
        <taxon>Lecanorineae</taxon>
        <taxon>Stereocaulaceae</taxon>
        <taxon>Stereocaulon</taxon>
    </lineage>
</organism>
<comment type="caution">
    <text evidence="2">The sequence shown here is derived from an EMBL/GenBank/DDBJ whole genome shotgun (WGS) entry which is preliminary data.</text>
</comment>
<gene>
    <name evidence="2" type="ORF">N7G274_010488</name>
</gene>
<feature type="compositionally biased region" description="Basic and acidic residues" evidence="1">
    <location>
        <begin position="51"/>
        <end position="65"/>
    </location>
</feature>
<evidence type="ECO:0000313" key="3">
    <source>
        <dbReference type="Proteomes" id="UP001590950"/>
    </source>
</evidence>
<evidence type="ECO:0000256" key="1">
    <source>
        <dbReference type="SAM" id="MobiDB-lite"/>
    </source>
</evidence>
<protein>
    <submittedName>
        <fullName evidence="2">Uncharacterized protein</fullName>
    </submittedName>
</protein>